<dbReference type="PANTHER" id="PTHR13050">
    <property type="entry name" value="USE1-LIKE PROTEIN"/>
    <property type="match status" value="1"/>
</dbReference>
<feature type="compositionally biased region" description="Low complexity" evidence="10">
    <location>
        <begin position="30"/>
        <end position="43"/>
    </location>
</feature>
<evidence type="ECO:0000256" key="5">
    <source>
        <dbReference type="ARBA" id="ARBA00022824"/>
    </source>
</evidence>
<dbReference type="GO" id="GO:0015031">
    <property type="term" value="P:protein transport"/>
    <property type="evidence" value="ECO:0007669"/>
    <property type="project" value="UniProtKB-KW"/>
</dbReference>
<gene>
    <name evidence="12" type="ORF">BCV70DRAFT_202382</name>
</gene>
<comment type="subcellular location">
    <subcellularLocation>
        <location evidence="1">Endoplasmic reticulum membrane</location>
        <topology evidence="1">Single-pass type IV membrane protein</topology>
    </subcellularLocation>
</comment>
<dbReference type="PANTHER" id="PTHR13050:SF7">
    <property type="entry name" value="VESICLE TRANSPORT PROTEIN USE1"/>
    <property type="match status" value="1"/>
</dbReference>
<dbReference type="GO" id="GO:0005789">
    <property type="term" value="C:endoplasmic reticulum membrane"/>
    <property type="evidence" value="ECO:0007669"/>
    <property type="project" value="UniProtKB-SubCell"/>
</dbReference>
<evidence type="ECO:0000256" key="4">
    <source>
        <dbReference type="ARBA" id="ARBA00022692"/>
    </source>
</evidence>
<feature type="compositionally biased region" description="Low complexity" evidence="10">
    <location>
        <begin position="313"/>
        <end position="328"/>
    </location>
</feature>
<feature type="transmembrane region" description="Helical" evidence="11">
    <location>
        <begin position="402"/>
        <end position="424"/>
    </location>
</feature>
<name>A0A317XHZ2_9BASI</name>
<evidence type="ECO:0000313" key="13">
    <source>
        <dbReference type="Proteomes" id="UP000246740"/>
    </source>
</evidence>
<dbReference type="OrthoDB" id="4506189at2759"/>
<sequence length="427" mass="46006">MSLATPSSIGNLPLPATSSRARRQLQHYLSAAAASGSRSASNNDRSRNRTMGDDAKTLITHAGRLSRQVDLLHSQVSESLSSSVPDETGTEADARQWWRAVTIQSDLQRLLSRIQGLARSATASANQRSLEEAASLTSQNIDIIASLLDLLSAPAQPNDSTDLGAGADAGPSSSSSTNRYFTAPLTVSGISTLTSYSSNHGYSYWKQKTLQGLEDLSDDDDEDAYDTDAFGSGATKSGQTESGWDLDEDDNVSEAESELTDPEIHLKPVRGHKADTGASVEAQVQDQDYSEYDQALSSRKRNQQETADQPDKSAAGATTSTSPGAETSDTILQGDRSTQEALSNELLRMASVLKSNSLAFADALERDRLLLEKAGDHLGSNLDLMTRTRGKLGIYSKKARSMGWFTLTSILVVMLSWMLMFLVIRLT</sequence>
<feature type="region of interest" description="Disordered" evidence="10">
    <location>
        <begin position="1"/>
        <end position="54"/>
    </location>
</feature>
<reference evidence="12 13" key="1">
    <citation type="journal article" date="2018" name="Mol. Biol. Evol.">
        <title>Broad Genomic Sampling Reveals a Smut Pathogenic Ancestry of the Fungal Clade Ustilaginomycotina.</title>
        <authorList>
            <person name="Kijpornyongpan T."/>
            <person name="Mondo S.J."/>
            <person name="Barry K."/>
            <person name="Sandor L."/>
            <person name="Lee J."/>
            <person name="Lipzen A."/>
            <person name="Pangilinan J."/>
            <person name="LaButti K."/>
            <person name="Hainaut M."/>
            <person name="Henrissat B."/>
            <person name="Grigoriev I.V."/>
            <person name="Spatafora J.W."/>
            <person name="Aime M.C."/>
        </authorList>
    </citation>
    <scope>NUCLEOTIDE SEQUENCE [LARGE SCALE GENOMIC DNA]</scope>
    <source>
        <strain evidence="12 13">MCA 3645</strain>
    </source>
</reference>
<evidence type="ECO:0000313" key="12">
    <source>
        <dbReference type="EMBL" id="PWY97893.1"/>
    </source>
</evidence>
<feature type="compositionally biased region" description="Acidic residues" evidence="10">
    <location>
        <begin position="216"/>
        <end position="226"/>
    </location>
</feature>
<comment type="similarity">
    <text evidence="2">Belongs to the USE1 family.</text>
</comment>
<protein>
    <recommendedName>
        <fullName evidence="14">t-SNARE coiled-coil homology domain-containing protein</fullName>
    </recommendedName>
</protein>
<keyword evidence="8 11" id="KW-1133">Transmembrane helix</keyword>
<evidence type="ECO:0000256" key="11">
    <source>
        <dbReference type="SAM" id="Phobius"/>
    </source>
</evidence>
<feature type="compositionally biased region" description="Basic and acidic residues" evidence="10">
    <location>
        <begin position="44"/>
        <end position="54"/>
    </location>
</feature>
<keyword evidence="13" id="KW-1185">Reference proteome</keyword>
<keyword evidence="5" id="KW-0256">Endoplasmic reticulum</keyword>
<feature type="compositionally biased region" description="Acidic residues" evidence="10">
    <location>
        <begin position="244"/>
        <end position="261"/>
    </location>
</feature>
<evidence type="ECO:0000256" key="9">
    <source>
        <dbReference type="ARBA" id="ARBA00023136"/>
    </source>
</evidence>
<evidence type="ECO:0000256" key="2">
    <source>
        <dbReference type="ARBA" id="ARBA00007891"/>
    </source>
</evidence>
<dbReference type="AlphaFoldDB" id="A0A317XHZ2"/>
<dbReference type="InterPro" id="IPR019150">
    <property type="entry name" value="Vesicle_transport_protein_Use1"/>
</dbReference>
<dbReference type="STRING" id="1882483.A0A317XHZ2"/>
<feature type="compositionally biased region" description="Polar residues" evidence="10">
    <location>
        <begin position="1"/>
        <end position="10"/>
    </location>
</feature>
<keyword evidence="6" id="KW-0931">ER-Golgi transport</keyword>
<keyword evidence="4 11" id="KW-0812">Transmembrane</keyword>
<evidence type="ECO:0000256" key="1">
    <source>
        <dbReference type="ARBA" id="ARBA00004163"/>
    </source>
</evidence>
<dbReference type="Pfam" id="PF09753">
    <property type="entry name" value="Use1"/>
    <property type="match status" value="1"/>
</dbReference>
<accession>A0A317XHZ2</accession>
<dbReference type="GO" id="GO:0005484">
    <property type="term" value="F:SNAP receptor activity"/>
    <property type="evidence" value="ECO:0007669"/>
    <property type="project" value="TreeGrafter"/>
</dbReference>
<keyword evidence="7" id="KW-0653">Protein transport</keyword>
<evidence type="ECO:0000256" key="3">
    <source>
        <dbReference type="ARBA" id="ARBA00022448"/>
    </source>
</evidence>
<evidence type="ECO:0000256" key="6">
    <source>
        <dbReference type="ARBA" id="ARBA00022892"/>
    </source>
</evidence>
<evidence type="ECO:0000256" key="10">
    <source>
        <dbReference type="SAM" id="MobiDB-lite"/>
    </source>
</evidence>
<dbReference type="InParanoid" id="A0A317XHZ2"/>
<dbReference type="GO" id="GO:0031201">
    <property type="term" value="C:SNARE complex"/>
    <property type="evidence" value="ECO:0007669"/>
    <property type="project" value="TreeGrafter"/>
</dbReference>
<evidence type="ECO:0000256" key="8">
    <source>
        <dbReference type="ARBA" id="ARBA00022989"/>
    </source>
</evidence>
<dbReference type="GO" id="GO:0006890">
    <property type="term" value="P:retrograde vesicle-mediated transport, Golgi to endoplasmic reticulum"/>
    <property type="evidence" value="ECO:0007669"/>
    <property type="project" value="TreeGrafter"/>
</dbReference>
<keyword evidence="3" id="KW-0813">Transport</keyword>
<dbReference type="EMBL" id="KZ819201">
    <property type="protein sequence ID" value="PWY97893.1"/>
    <property type="molecule type" value="Genomic_DNA"/>
</dbReference>
<organism evidence="12 13">
    <name type="scientific">Testicularia cyperi</name>
    <dbReference type="NCBI Taxonomy" id="1882483"/>
    <lineage>
        <taxon>Eukaryota</taxon>
        <taxon>Fungi</taxon>
        <taxon>Dikarya</taxon>
        <taxon>Basidiomycota</taxon>
        <taxon>Ustilaginomycotina</taxon>
        <taxon>Ustilaginomycetes</taxon>
        <taxon>Ustilaginales</taxon>
        <taxon>Anthracoideaceae</taxon>
        <taxon>Testicularia</taxon>
    </lineage>
</organism>
<feature type="region of interest" description="Disordered" evidence="10">
    <location>
        <begin position="159"/>
        <end position="180"/>
    </location>
</feature>
<evidence type="ECO:0000256" key="7">
    <source>
        <dbReference type="ARBA" id="ARBA00022927"/>
    </source>
</evidence>
<evidence type="ECO:0008006" key="14">
    <source>
        <dbReference type="Google" id="ProtNLM"/>
    </source>
</evidence>
<keyword evidence="9 11" id="KW-0472">Membrane</keyword>
<feature type="region of interest" description="Disordered" evidence="10">
    <location>
        <begin position="216"/>
        <end position="336"/>
    </location>
</feature>
<dbReference type="Proteomes" id="UP000246740">
    <property type="component" value="Unassembled WGS sequence"/>
</dbReference>
<dbReference type="CDD" id="cd15860">
    <property type="entry name" value="SNARE_USE1"/>
    <property type="match status" value="1"/>
</dbReference>
<proteinExistence type="inferred from homology"/>